<evidence type="ECO:0000313" key="12">
    <source>
        <dbReference type="Proteomes" id="UP001240777"/>
    </source>
</evidence>
<dbReference type="GO" id="GO:0046872">
    <property type="term" value="F:metal ion binding"/>
    <property type="evidence" value="ECO:0007669"/>
    <property type="project" value="UniProtKB-KW"/>
</dbReference>
<proteinExistence type="predicted"/>
<keyword evidence="2" id="KW-0479">Metal-binding</keyword>
<evidence type="ECO:0000256" key="2">
    <source>
        <dbReference type="ARBA" id="ARBA00022723"/>
    </source>
</evidence>
<evidence type="ECO:0000256" key="1">
    <source>
        <dbReference type="ARBA" id="ARBA00022485"/>
    </source>
</evidence>
<keyword evidence="3" id="KW-0227">DNA damage</keyword>
<sequence>MSQIQKILHLRLLYYQKMFGERYIDNINTQPSNVEVSVPMLSLEDTIAHCALCERSKTSKPSFGILPPKAKIVFISGLPLVDAFNHFVENRSSKMLQDIISNVFKLRAPEYGVLSLVKCNENDLNVPTDSDALICRQYLNQQMTLAPIKITILMGDFVLRHLLGVDFNQHKGRIFSEDGRNYLATYSLNQLLKNPSLKKEAMKHFLLAKGIL</sequence>
<keyword evidence="5" id="KW-0408">Iron</keyword>
<evidence type="ECO:0000313" key="9">
    <source>
        <dbReference type="EMBL" id="MDO7252840.1"/>
    </source>
</evidence>
<evidence type="ECO:0000313" key="10">
    <source>
        <dbReference type="EMBL" id="MDP2538883.1"/>
    </source>
</evidence>
<dbReference type="EMBL" id="JAUPEV010000003">
    <property type="protein sequence ID" value="MDO7252840.1"/>
    <property type="molecule type" value="Genomic_DNA"/>
</dbReference>
<reference evidence="9" key="2">
    <citation type="submission" date="2023-07" db="EMBL/GenBank/DDBJ databases">
        <authorList>
            <person name="Aydin F."/>
            <person name="Tarhane S."/>
            <person name="Saticioglu I.B."/>
            <person name="Karakaya E."/>
            <person name="Abay S."/>
            <person name="Guran O."/>
            <person name="Bozkurt E."/>
            <person name="Uzum N."/>
            <person name="Olgun K."/>
            <person name="Jablonski D."/>
        </authorList>
    </citation>
    <scope>NUCLEOTIDE SEQUENCE</scope>
    <source>
        <strain evidence="9">Faydin-H75</strain>
    </source>
</reference>
<keyword evidence="4" id="KW-0378">Hydrolase</keyword>
<keyword evidence="12" id="KW-1185">Reference proteome</keyword>
<evidence type="ECO:0000256" key="3">
    <source>
        <dbReference type="ARBA" id="ARBA00022763"/>
    </source>
</evidence>
<evidence type="ECO:0000313" key="11">
    <source>
        <dbReference type="Proteomes" id="UP001177258"/>
    </source>
</evidence>
<dbReference type="Gene3D" id="3.40.470.10">
    <property type="entry name" value="Uracil-DNA glycosylase-like domain"/>
    <property type="match status" value="1"/>
</dbReference>
<protein>
    <submittedName>
        <fullName evidence="10">Uracil-DNA glycosylase family protein</fullName>
    </submittedName>
</protein>
<dbReference type="PANTHER" id="PTHR33693">
    <property type="entry name" value="TYPE-5 URACIL-DNA GLYCOSYLASE"/>
    <property type="match status" value="1"/>
</dbReference>
<dbReference type="GO" id="GO:0006281">
    <property type="term" value="P:DNA repair"/>
    <property type="evidence" value="ECO:0007669"/>
    <property type="project" value="UniProtKB-KW"/>
</dbReference>
<gene>
    <name evidence="9" type="ORF">Q5I04_02790</name>
    <name evidence="10" type="ORF">Q5I06_03720</name>
</gene>
<dbReference type="InterPro" id="IPR036895">
    <property type="entry name" value="Uracil-DNA_glycosylase-like_sf"/>
</dbReference>
<evidence type="ECO:0000259" key="8">
    <source>
        <dbReference type="Pfam" id="PF03167"/>
    </source>
</evidence>
<dbReference type="SUPFAM" id="SSF52141">
    <property type="entry name" value="Uracil-DNA glycosylase-like"/>
    <property type="match status" value="1"/>
</dbReference>
<evidence type="ECO:0000256" key="6">
    <source>
        <dbReference type="ARBA" id="ARBA00023014"/>
    </source>
</evidence>
<evidence type="ECO:0000256" key="7">
    <source>
        <dbReference type="ARBA" id="ARBA00023204"/>
    </source>
</evidence>
<dbReference type="Proteomes" id="UP001177258">
    <property type="component" value="Unassembled WGS sequence"/>
</dbReference>
<feature type="domain" description="Uracil-DNA glycosylase-like" evidence="8">
    <location>
        <begin position="63"/>
        <end position="204"/>
    </location>
</feature>
<reference evidence="10 12" key="1">
    <citation type="submission" date="2023-07" db="EMBL/GenBank/DDBJ databases">
        <title>Unpublished Manusciprt.</title>
        <authorList>
            <person name="Aydin F."/>
            <person name="Tarhane S."/>
            <person name="Saticioglu I.B."/>
            <person name="Karakaya E."/>
            <person name="Abay S."/>
            <person name="Guran O."/>
            <person name="Bozkurt E."/>
            <person name="Uzum N."/>
            <person name="Olgun K."/>
            <person name="Jablonski D."/>
        </authorList>
    </citation>
    <scope>NUCLEOTIDE SEQUENCE</scope>
    <source>
        <strain evidence="12">faydin-H75</strain>
        <strain evidence="10">Faydin-H76</strain>
    </source>
</reference>
<dbReference type="RefSeq" id="WP_305516686.1">
    <property type="nucleotide sequence ID" value="NZ_JAUPEV010000003.1"/>
</dbReference>
<keyword evidence="7" id="KW-0234">DNA repair</keyword>
<keyword evidence="1" id="KW-0004">4Fe-4S</keyword>
<dbReference type="PANTHER" id="PTHR33693:SF1">
    <property type="entry name" value="TYPE-4 URACIL-DNA GLYCOSYLASE"/>
    <property type="match status" value="1"/>
</dbReference>
<accession>A0AA90T4Z2</accession>
<dbReference type="EMBL" id="JAUYZK010000004">
    <property type="protein sequence ID" value="MDP2538883.1"/>
    <property type="molecule type" value="Genomic_DNA"/>
</dbReference>
<name>A0AA90T4Z2_9HELI</name>
<evidence type="ECO:0000256" key="5">
    <source>
        <dbReference type="ARBA" id="ARBA00023004"/>
    </source>
</evidence>
<reference evidence="9 11" key="3">
    <citation type="journal article" date="2024" name="Syst. Appl. Microbiol.">
        <title>Helicobacter cappadocius sp. nov., from lizards: The first psychrotrophic Helicobacter species.</title>
        <authorList>
            <person name="Aydin F."/>
            <person name="Tarhane S."/>
            <person name="Karakaya E."/>
            <person name="Abay S."/>
            <person name="Kayman T."/>
            <person name="Guran O."/>
            <person name="Bozkurt E."/>
            <person name="Uzum N."/>
            <person name="Avci A."/>
            <person name="Olgun K."/>
            <person name="Jablonski D."/>
            <person name="Guran C."/>
            <person name="Burcin Saticioglu I."/>
        </authorList>
    </citation>
    <scope>NUCLEOTIDE SEQUENCE [LARGE SCALE GENOMIC DNA]</scope>
    <source>
        <strain evidence="9">Faydin-H75</strain>
        <strain evidence="11">faydin-H76</strain>
    </source>
</reference>
<dbReference type="GO" id="GO:0097506">
    <property type="term" value="F:deaminated base DNA N-glycosylase activity"/>
    <property type="evidence" value="ECO:0007669"/>
    <property type="project" value="UniProtKB-ARBA"/>
</dbReference>
<dbReference type="GO" id="GO:0051539">
    <property type="term" value="F:4 iron, 4 sulfur cluster binding"/>
    <property type="evidence" value="ECO:0007669"/>
    <property type="project" value="UniProtKB-KW"/>
</dbReference>
<keyword evidence="6" id="KW-0411">Iron-sulfur</keyword>
<dbReference type="Proteomes" id="UP001240777">
    <property type="component" value="Unassembled WGS sequence"/>
</dbReference>
<dbReference type="AlphaFoldDB" id="A0AA90T4Z2"/>
<dbReference type="InterPro" id="IPR005122">
    <property type="entry name" value="Uracil-DNA_glycosylase-like"/>
</dbReference>
<dbReference type="Pfam" id="PF03167">
    <property type="entry name" value="UDG"/>
    <property type="match status" value="1"/>
</dbReference>
<organism evidence="10 11">
    <name type="scientific">Helicobacter cappadocius</name>
    <dbReference type="NCBI Taxonomy" id="3063998"/>
    <lineage>
        <taxon>Bacteria</taxon>
        <taxon>Pseudomonadati</taxon>
        <taxon>Campylobacterota</taxon>
        <taxon>Epsilonproteobacteria</taxon>
        <taxon>Campylobacterales</taxon>
        <taxon>Helicobacteraceae</taxon>
        <taxon>Helicobacter</taxon>
    </lineage>
</organism>
<dbReference type="InterPro" id="IPR051536">
    <property type="entry name" value="UDG_Type-4/5"/>
</dbReference>
<comment type="caution">
    <text evidence="10">The sequence shown here is derived from an EMBL/GenBank/DDBJ whole genome shotgun (WGS) entry which is preliminary data.</text>
</comment>
<evidence type="ECO:0000256" key="4">
    <source>
        <dbReference type="ARBA" id="ARBA00022801"/>
    </source>
</evidence>